<sequence length="326" mass="37792">MSKPYRVLLYYKYQPIENPEDFVAKHLAFCKSIGLKGRVLVSHEGINGTVSGTVHQTEKYMDYAHSLPGFEDLWFKIDQAEDYAHRKMHVRVRNEIVALNLDKDIDHDPKEITAAYLSPKEFHQAILDEDTVVLDTRNDYEYDLGHFQGAVRPDIRNFRELPQWILDHKEEFMDKRVVMYCTGGIRCDKFSGWMMKEGIGKDIGQLHGGIDTYGKDPEIRGDLWEGKMYVFDDRISVPINHVNPTVIGKDYFDGSPCERYVNCGNPECNEQILCSAENEAKYVRGCSPECRRNPRNRYVAEHHLSLEEWENRLNQIGESLKVDHTA</sequence>
<dbReference type="AlphaFoldDB" id="A0A1H8ZZM0"/>
<dbReference type="Gene3D" id="3.30.70.100">
    <property type="match status" value="1"/>
</dbReference>
<evidence type="ECO:0000259" key="3">
    <source>
        <dbReference type="PROSITE" id="PS50206"/>
    </source>
</evidence>
<dbReference type="Pfam" id="PF00581">
    <property type="entry name" value="Rhodanese"/>
    <property type="match status" value="1"/>
</dbReference>
<feature type="domain" description="Rhodanese" evidence="3">
    <location>
        <begin position="127"/>
        <end position="219"/>
    </location>
</feature>
<accession>A0A1H8ZZM0</accession>
<reference evidence="4 5" key="1">
    <citation type="submission" date="2016-10" db="EMBL/GenBank/DDBJ databases">
        <authorList>
            <person name="de Groot N.N."/>
        </authorList>
    </citation>
    <scope>NUCLEOTIDE SEQUENCE [LARGE SCALE GENOMIC DNA]</scope>
    <source>
        <strain evidence="4 5">DSM 15695</strain>
    </source>
</reference>
<protein>
    <recommendedName>
        <fullName evidence="2">tRNA uridine(34) hydroxylase</fullName>
        <ecNumber evidence="2">1.14.-.-</ecNumber>
    </recommendedName>
    <alternativeName>
        <fullName evidence="2">tRNA hydroxylation protein O</fullName>
    </alternativeName>
</protein>
<dbReference type="EMBL" id="FOEN01000001">
    <property type="protein sequence ID" value="SEP69869.1"/>
    <property type="molecule type" value="Genomic_DNA"/>
</dbReference>
<dbReference type="Pfam" id="PF12368">
    <property type="entry name" value="Rhodanese_C"/>
    <property type="match status" value="1"/>
</dbReference>
<evidence type="ECO:0000256" key="2">
    <source>
        <dbReference type="HAMAP-Rule" id="MF_00469"/>
    </source>
</evidence>
<keyword evidence="5" id="KW-1185">Reference proteome</keyword>
<comment type="similarity">
    <text evidence="2">Belongs to the TrhO family.</text>
</comment>
<dbReference type="SUPFAM" id="SSF52821">
    <property type="entry name" value="Rhodanese/Cell cycle control phosphatase"/>
    <property type="match status" value="1"/>
</dbReference>
<organism evidence="4 5">
    <name type="scientific">Ignavigranum ruoffiae</name>
    <dbReference type="NCBI Taxonomy" id="89093"/>
    <lineage>
        <taxon>Bacteria</taxon>
        <taxon>Bacillati</taxon>
        <taxon>Bacillota</taxon>
        <taxon>Bacilli</taxon>
        <taxon>Lactobacillales</taxon>
        <taxon>Aerococcaceae</taxon>
        <taxon>Ignavigranum</taxon>
    </lineage>
</organism>
<dbReference type="STRING" id="89093.SAMN04488558_101379"/>
<comment type="function">
    <text evidence="2">Catalyzes oxygen-dependent 5-hydroxyuridine (ho5U) modification at position 34 in tRNAs.</text>
</comment>
<comment type="catalytic activity">
    <reaction evidence="2">
        <text>uridine(34) in tRNA + AH2 + O2 = 5-hydroxyuridine(34) in tRNA + A + H2O</text>
        <dbReference type="Rhea" id="RHEA:64224"/>
        <dbReference type="Rhea" id="RHEA-COMP:11727"/>
        <dbReference type="Rhea" id="RHEA-COMP:13381"/>
        <dbReference type="ChEBI" id="CHEBI:13193"/>
        <dbReference type="ChEBI" id="CHEBI:15377"/>
        <dbReference type="ChEBI" id="CHEBI:15379"/>
        <dbReference type="ChEBI" id="CHEBI:17499"/>
        <dbReference type="ChEBI" id="CHEBI:65315"/>
        <dbReference type="ChEBI" id="CHEBI:136877"/>
    </reaction>
</comment>
<dbReference type="Gene3D" id="3.40.250.10">
    <property type="entry name" value="Rhodanese-like domain"/>
    <property type="match status" value="1"/>
</dbReference>
<dbReference type="PROSITE" id="PS50206">
    <property type="entry name" value="RHODANESE_3"/>
    <property type="match status" value="1"/>
</dbReference>
<dbReference type="PANTHER" id="PTHR43268:SF3">
    <property type="entry name" value="RHODANESE-LIKE DOMAIN-CONTAINING PROTEIN 7-RELATED"/>
    <property type="match status" value="1"/>
</dbReference>
<dbReference type="InterPro" id="IPR020936">
    <property type="entry name" value="TrhO"/>
</dbReference>
<dbReference type="HAMAP" id="MF_00469">
    <property type="entry name" value="TrhO"/>
    <property type="match status" value="1"/>
</dbReference>
<dbReference type="PANTHER" id="PTHR43268">
    <property type="entry name" value="THIOSULFATE SULFURTRANSFERASE/RHODANESE-LIKE DOMAIN-CONTAINING PROTEIN 2"/>
    <property type="match status" value="1"/>
</dbReference>
<dbReference type="Pfam" id="PF17773">
    <property type="entry name" value="UPF0176_N"/>
    <property type="match status" value="1"/>
</dbReference>
<evidence type="ECO:0000313" key="4">
    <source>
        <dbReference type="EMBL" id="SEP69869.1"/>
    </source>
</evidence>
<dbReference type="OrthoDB" id="9778326at2"/>
<dbReference type="InterPro" id="IPR040503">
    <property type="entry name" value="TRHO_N"/>
</dbReference>
<keyword evidence="1 2" id="KW-0560">Oxidoreductase</keyword>
<gene>
    <name evidence="2" type="primary">trhO</name>
    <name evidence="4" type="ORF">SAMN04488558_101379</name>
</gene>
<dbReference type="Proteomes" id="UP000198833">
    <property type="component" value="Unassembled WGS sequence"/>
</dbReference>
<dbReference type="GO" id="GO:0016705">
    <property type="term" value="F:oxidoreductase activity, acting on paired donors, with incorporation or reduction of molecular oxygen"/>
    <property type="evidence" value="ECO:0007669"/>
    <property type="project" value="UniProtKB-UniRule"/>
</dbReference>
<name>A0A1H8ZZM0_9LACT</name>
<dbReference type="CDD" id="cd01518">
    <property type="entry name" value="RHOD_YceA"/>
    <property type="match status" value="1"/>
</dbReference>
<proteinExistence type="inferred from homology"/>
<dbReference type="GO" id="GO:0006400">
    <property type="term" value="P:tRNA modification"/>
    <property type="evidence" value="ECO:0007669"/>
    <property type="project" value="UniProtKB-UniRule"/>
</dbReference>
<evidence type="ECO:0000313" key="5">
    <source>
        <dbReference type="Proteomes" id="UP000198833"/>
    </source>
</evidence>
<dbReference type="InterPro" id="IPR001763">
    <property type="entry name" value="Rhodanese-like_dom"/>
</dbReference>
<dbReference type="InterPro" id="IPR036873">
    <property type="entry name" value="Rhodanese-like_dom_sf"/>
</dbReference>
<dbReference type="NCBIfam" id="NF001135">
    <property type="entry name" value="PRK00142.1-3"/>
    <property type="match status" value="1"/>
</dbReference>
<dbReference type="InterPro" id="IPR022111">
    <property type="entry name" value="Rhodanese_C"/>
</dbReference>
<evidence type="ECO:0000256" key="1">
    <source>
        <dbReference type="ARBA" id="ARBA00023002"/>
    </source>
</evidence>
<dbReference type="RefSeq" id="WP_092570200.1">
    <property type="nucleotide sequence ID" value="NZ_CP096206.2"/>
</dbReference>
<dbReference type="SMART" id="SM00450">
    <property type="entry name" value="RHOD"/>
    <property type="match status" value="1"/>
</dbReference>
<keyword evidence="2" id="KW-0819">tRNA processing</keyword>
<dbReference type="EC" id="1.14.-.-" evidence="2"/>